<reference evidence="5 6" key="1">
    <citation type="submission" date="1999-02" db="EMBL/GenBank/DDBJ databases">
        <title>The complete DNA sequence and transcription map of the unique long genome region of Marek's disease virus type 2.</title>
        <authorList>
            <person name="Jang H."/>
            <person name="Cai J."/>
            <person name="Izumiya Y."/>
            <person name="Murakami Y."/>
            <person name="Mochizuki M."/>
            <person name="Song C."/>
            <person name="Lee Y."/>
            <person name="Kai C."/>
            <person name="Takahashi E."/>
            <person name="Mikami T."/>
        </authorList>
    </citation>
    <scope>NUCLEOTIDE SEQUENCE [LARGE SCALE GENOMIC DNA]</scope>
    <source>
        <strain evidence="5">HPRS24</strain>
    </source>
</reference>
<proteinExistence type="inferred from homology"/>
<dbReference type="Proteomes" id="UP000133659">
    <property type="component" value="Genome"/>
</dbReference>
<dbReference type="Pfam" id="PF01677">
    <property type="entry name" value="Herpes_UL7"/>
    <property type="match status" value="1"/>
</dbReference>
<evidence type="ECO:0000313" key="5">
    <source>
        <dbReference type="EMBL" id="BAA82901.1"/>
    </source>
</evidence>
<keyword evidence="1" id="KW-0920">Virion tegument</keyword>
<dbReference type="InterPro" id="IPR002600">
    <property type="entry name" value="Herpes_UL7"/>
</dbReference>
<evidence type="ECO:0000313" key="6">
    <source>
        <dbReference type="Proteomes" id="UP000133659"/>
    </source>
</evidence>
<evidence type="ECO:0000256" key="3">
    <source>
        <dbReference type="ARBA" id="ARBA00022844"/>
    </source>
</evidence>
<accession>A0A1P7U102</accession>
<evidence type="ECO:0000256" key="4">
    <source>
        <dbReference type="ARBA" id="ARBA00023200"/>
    </source>
</evidence>
<keyword evidence="3" id="KW-0946">Virion</keyword>
<keyword evidence="4" id="KW-1035">Host cytoplasm</keyword>
<dbReference type="EMBL" id="AB024414">
    <property type="protein sequence ID" value="BAA82901.1"/>
    <property type="molecule type" value="Genomic_DNA"/>
</dbReference>
<gene>
    <name evidence="5" type="primary">ORF 12</name>
</gene>
<evidence type="ECO:0000256" key="2">
    <source>
        <dbReference type="ARBA" id="ARBA00022812"/>
    </source>
</evidence>
<dbReference type="GO" id="GO:0044423">
    <property type="term" value="C:virion component"/>
    <property type="evidence" value="ECO:0007669"/>
    <property type="project" value="UniProtKB-KW"/>
</dbReference>
<dbReference type="HAMAP" id="MF_04038">
    <property type="entry name" value="HSV_CEP1"/>
    <property type="match status" value="1"/>
</dbReference>
<name>A0A1P7U102_9ALPH</name>
<protein>
    <submittedName>
        <fullName evidence="5">UL7 product homolog</fullName>
    </submittedName>
</protein>
<evidence type="ECO:0000256" key="1">
    <source>
        <dbReference type="ARBA" id="ARBA00022580"/>
    </source>
</evidence>
<organism evidence="5 6">
    <name type="scientific">Marek's disease virus serotype 2 MDV2</name>
    <dbReference type="NCBI Taxonomy" id="36353"/>
    <lineage>
        <taxon>Viruses</taxon>
        <taxon>Duplodnaviria</taxon>
        <taxon>Heunggongvirae</taxon>
        <taxon>Peploviricota</taxon>
        <taxon>Herviviricetes</taxon>
        <taxon>Herpesvirales</taxon>
        <taxon>Orthoherpesviridae</taxon>
        <taxon>Alphaherpesvirinae</taxon>
        <taxon>Mardivirus</taxon>
        <taxon>Mardivirus gallidalpha3</taxon>
        <taxon>Gallid alphaherpesvirus 3</taxon>
    </lineage>
</organism>
<sequence>MEANARHGFHPLDTSDTLDALVLSTLNGEVGQNETVEELIWQPTARMMMEIREIQGGPTQFTGVSVSKLRVARCDTRFHLTLTGADLDDEMASDVYHSQCIVNSAFKGFVFMVLTVTEDIVRTIGVPPPLLKYRLVFYNPSEHLDFALCLLVAYLENLHASACDVTFFVQVQSFLRYAWTRVTPMTKMRRFLCATNVWLLNTLMSMGSCSPFDGDRVLPHYAIYRHLCSTSGVCDVLLTLFEPDTRQVRDRTHGKGLVMLNRGIMNKAFRQTWISDTVYDWWTGEREKLIGEESLFNTYNI</sequence>
<keyword evidence="2" id="KW-1040">Host Golgi apparatus</keyword>